<keyword evidence="2" id="KW-0547">Nucleotide-binding</keyword>
<keyword evidence="3" id="KW-0067">ATP-binding</keyword>
<evidence type="ECO:0000256" key="4">
    <source>
        <dbReference type="ARBA" id="ARBA00022917"/>
    </source>
</evidence>
<organism evidence="7">
    <name type="scientific">bioreactor metagenome</name>
    <dbReference type="NCBI Taxonomy" id="1076179"/>
    <lineage>
        <taxon>unclassified sequences</taxon>
        <taxon>metagenomes</taxon>
        <taxon>ecological metagenomes</taxon>
    </lineage>
</organism>
<evidence type="ECO:0000259" key="6">
    <source>
        <dbReference type="Pfam" id="PF19269"/>
    </source>
</evidence>
<feature type="domain" description="Aminoacyl-tRNA synthetase class I anticodon-binding" evidence="6">
    <location>
        <begin position="2"/>
        <end position="105"/>
    </location>
</feature>
<evidence type="ECO:0000256" key="2">
    <source>
        <dbReference type="ARBA" id="ARBA00022741"/>
    </source>
</evidence>
<dbReference type="InterPro" id="IPR045462">
    <property type="entry name" value="aa-tRNA-synth_I_cd-bd"/>
</dbReference>
<proteinExistence type="predicted"/>
<dbReference type="EC" id="6.1.1.17" evidence="7"/>
<accession>A0A645J774</accession>
<evidence type="ECO:0000313" key="7">
    <source>
        <dbReference type="EMBL" id="MPN58990.1"/>
    </source>
</evidence>
<dbReference type="GO" id="GO:0005524">
    <property type="term" value="F:ATP binding"/>
    <property type="evidence" value="ECO:0007669"/>
    <property type="project" value="UniProtKB-KW"/>
</dbReference>
<evidence type="ECO:0000256" key="1">
    <source>
        <dbReference type="ARBA" id="ARBA00022598"/>
    </source>
</evidence>
<evidence type="ECO:0000256" key="3">
    <source>
        <dbReference type="ARBA" id="ARBA00022840"/>
    </source>
</evidence>
<comment type="caution">
    <text evidence="7">The sequence shown here is derived from an EMBL/GenBank/DDBJ whole genome shotgun (WGS) entry which is preliminary data.</text>
</comment>
<reference evidence="7" key="1">
    <citation type="submission" date="2019-08" db="EMBL/GenBank/DDBJ databases">
        <authorList>
            <person name="Kucharzyk K."/>
            <person name="Murdoch R.W."/>
            <person name="Higgins S."/>
            <person name="Loffler F."/>
        </authorList>
    </citation>
    <scope>NUCLEOTIDE SEQUENCE</scope>
</reference>
<dbReference type="Gene3D" id="1.10.10.350">
    <property type="match status" value="1"/>
</dbReference>
<dbReference type="GO" id="GO:0000049">
    <property type="term" value="F:tRNA binding"/>
    <property type="evidence" value="ECO:0007669"/>
    <property type="project" value="InterPro"/>
</dbReference>
<sequence>MVAFLRELPEYGAELFTNKKSKTDPAVAREVLELVTPKLCELEPWKRENVHDLLMALCEQTGMKKGTLLYPVRIALSGQSVTPGGAVEILVLLGREESMKRLEAGLVKAENGEND</sequence>
<gene>
    <name evidence="7" type="primary">gltX_53</name>
    <name evidence="7" type="ORF">SDC9_206707</name>
</gene>
<keyword evidence="4" id="KW-0648">Protein biosynthesis</keyword>
<protein>
    <submittedName>
        <fullName evidence="7">Glutamate--tRNA ligase</fullName>
        <ecNumber evidence="7">6.1.1.17</ecNumber>
    </submittedName>
</protein>
<keyword evidence="1 7" id="KW-0436">Ligase</keyword>
<dbReference type="SUPFAM" id="SSF48163">
    <property type="entry name" value="An anticodon-binding domain of class I aminoacyl-tRNA synthetases"/>
    <property type="match status" value="1"/>
</dbReference>
<dbReference type="GO" id="GO:0006412">
    <property type="term" value="P:translation"/>
    <property type="evidence" value="ECO:0007669"/>
    <property type="project" value="UniProtKB-KW"/>
</dbReference>
<evidence type="ECO:0000256" key="5">
    <source>
        <dbReference type="ARBA" id="ARBA00023146"/>
    </source>
</evidence>
<dbReference type="GO" id="GO:0004818">
    <property type="term" value="F:glutamate-tRNA ligase activity"/>
    <property type="evidence" value="ECO:0007669"/>
    <property type="project" value="UniProtKB-EC"/>
</dbReference>
<name>A0A645J774_9ZZZZ</name>
<dbReference type="AlphaFoldDB" id="A0A645J774"/>
<dbReference type="Pfam" id="PF19269">
    <property type="entry name" value="Anticodon_2"/>
    <property type="match status" value="1"/>
</dbReference>
<dbReference type="InterPro" id="IPR008925">
    <property type="entry name" value="aa_tRNA-synth_I_cd-bd_sf"/>
</dbReference>
<dbReference type="InterPro" id="IPR020751">
    <property type="entry name" value="aa-tRNA-synth_I_codon-bd_sub2"/>
</dbReference>
<keyword evidence="5" id="KW-0030">Aminoacyl-tRNA synthetase</keyword>
<dbReference type="EMBL" id="VSSQ01132452">
    <property type="protein sequence ID" value="MPN58990.1"/>
    <property type="molecule type" value="Genomic_DNA"/>
</dbReference>